<dbReference type="SMART" id="SM00633">
    <property type="entry name" value="Glyco_10"/>
    <property type="match status" value="1"/>
</dbReference>
<evidence type="ECO:0000256" key="10">
    <source>
        <dbReference type="SAM" id="SignalP"/>
    </source>
</evidence>
<dbReference type="OrthoDB" id="9809277at2"/>
<dbReference type="PANTHER" id="PTHR31490:SF88">
    <property type="entry name" value="BETA-XYLANASE"/>
    <property type="match status" value="1"/>
</dbReference>
<dbReference type="Pfam" id="PF00404">
    <property type="entry name" value="Dockerin_1"/>
    <property type="match status" value="1"/>
</dbReference>
<protein>
    <recommendedName>
        <fullName evidence="9">Beta-xylanase</fullName>
        <ecNumber evidence="9">3.2.1.8</ecNumber>
    </recommendedName>
</protein>
<sequence length="811" mass="89593" precursor="true">MKSKTRHHAPIAACLVLACAGHALAQTDLVINDFNSTGFDYSFEGFSYSTGPQAVRITDPHNGWGGVGIFDSLDLSAYTDARFVVDYRQRPTNSTDRFTLELIDQNNISAKWHFDNVTLDPISQTTQRVSTTTLAAPQEGIGDWSNIDLGNITRYQILGDYDGPDPFDLEFDRLALSTTVDPPPAYAGAEPDAAWRAVAEQQIRQHRMSDLHLTVTDAGAPLVGVDAHVRMTRHDFRWGSAISAHRVNDPSPQQDPYRNLAAELFNAGTIEASLQWKAWQGEWGPDFVRTQAIEALDWMDQQGMTARGHTFVWPGRQWLPEPVVQLIDEYNDHTTTSQRKAQIALELDASVLNHIAEKATTVGDRVAAWDVVNEVRANRDLMDILGDEAVETWFHAAAQAVPDATRFLNEYNILASGGKTNSPEQQELADTVERLIDAGTPIQGIGLQSHFRADALTGPEQLWDILDRFDQYGLSIEVTEFDFETTDEQLQADYTRDFLTATFAHPSIDGITQWGFREDAHWRPDAALYRSDGSIKPNGQAYRDLVLDQWWTDETISTNLDGEAALRAFKGDYDITLEYQGIRQTHDGLELRDLTLESNLPWAAGVDGYLRADITNTHGDMQIAQQDHLGSLQLDGVYTQLDTANLVLDLHADAGDTLFAQGVSLDGTLTLNLLPGQLPAVGSTIPLISSQTPILGGFVDVRSEFVAVNIRYTTQAIFAIVTDILLIPGDINLDHSVDLLDLSILASRFGDTLTQPEFVDINHDLSIDLLDLSILAANFGRSHQGVIPEPSIALAIALPVLIMGRRVTASR</sequence>
<evidence type="ECO:0000256" key="8">
    <source>
        <dbReference type="ARBA" id="ARBA00023326"/>
    </source>
</evidence>
<dbReference type="PROSITE" id="PS51760">
    <property type="entry name" value="GH10_2"/>
    <property type="match status" value="1"/>
</dbReference>
<evidence type="ECO:0000256" key="5">
    <source>
        <dbReference type="ARBA" id="ARBA00022801"/>
    </source>
</evidence>
<evidence type="ECO:0000256" key="2">
    <source>
        <dbReference type="ARBA" id="ARBA00007495"/>
    </source>
</evidence>
<evidence type="ECO:0000256" key="4">
    <source>
        <dbReference type="ARBA" id="ARBA00022729"/>
    </source>
</evidence>
<dbReference type="Pfam" id="PF00331">
    <property type="entry name" value="Glyco_hydro_10"/>
    <property type="match status" value="1"/>
</dbReference>
<evidence type="ECO:0000256" key="7">
    <source>
        <dbReference type="ARBA" id="ARBA00023295"/>
    </source>
</evidence>
<evidence type="ECO:0000313" key="13">
    <source>
        <dbReference type="Proteomes" id="UP000320386"/>
    </source>
</evidence>
<reference evidence="12 13" key="1">
    <citation type="submission" date="2019-02" db="EMBL/GenBank/DDBJ databases">
        <title>Deep-cultivation of Planctomycetes and their phenomic and genomic characterization uncovers novel biology.</title>
        <authorList>
            <person name="Wiegand S."/>
            <person name="Jogler M."/>
            <person name="Boedeker C."/>
            <person name="Pinto D."/>
            <person name="Vollmers J."/>
            <person name="Rivas-Marin E."/>
            <person name="Kohn T."/>
            <person name="Peeters S.H."/>
            <person name="Heuer A."/>
            <person name="Rast P."/>
            <person name="Oberbeckmann S."/>
            <person name="Bunk B."/>
            <person name="Jeske O."/>
            <person name="Meyerdierks A."/>
            <person name="Storesund J.E."/>
            <person name="Kallscheuer N."/>
            <person name="Luecker S."/>
            <person name="Lage O.M."/>
            <person name="Pohl T."/>
            <person name="Merkel B.J."/>
            <person name="Hornburger P."/>
            <person name="Mueller R.-W."/>
            <person name="Bruemmer F."/>
            <person name="Labrenz M."/>
            <person name="Spormann A.M."/>
            <person name="Op den Camp H."/>
            <person name="Overmann J."/>
            <person name="Amann R."/>
            <person name="Jetten M.S.M."/>
            <person name="Mascher T."/>
            <person name="Medema M.H."/>
            <person name="Devos D.P."/>
            <person name="Kaster A.-K."/>
            <person name="Ovreas L."/>
            <person name="Rohde M."/>
            <person name="Galperin M.Y."/>
            <person name="Jogler C."/>
        </authorList>
    </citation>
    <scope>NUCLEOTIDE SEQUENCE [LARGE SCALE GENOMIC DNA]</scope>
    <source>
        <strain evidence="12 13">Pan265</strain>
    </source>
</reference>
<dbReference type="GO" id="GO:0045493">
    <property type="term" value="P:xylan catabolic process"/>
    <property type="evidence" value="ECO:0007669"/>
    <property type="project" value="UniProtKB-KW"/>
</dbReference>
<dbReference type="RefSeq" id="WP_145444681.1">
    <property type="nucleotide sequence ID" value="NZ_CP036280.1"/>
</dbReference>
<evidence type="ECO:0000256" key="1">
    <source>
        <dbReference type="ARBA" id="ARBA00000681"/>
    </source>
</evidence>
<keyword evidence="4 10" id="KW-0732">Signal</keyword>
<dbReference type="PROSITE" id="PS51257">
    <property type="entry name" value="PROKAR_LIPOPROTEIN"/>
    <property type="match status" value="1"/>
</dbReference>
<keyword evidence="8 9" id="KW-0624">Polysaccharide degradation</keyword>
<proteinExistence type="inferred from homology"/>
<dbReference type="InterPro" id="IPR044846">
    <property type="entry name" value="GH10"/>
</dbReference>
<dbReference type="Proteomes" id="UP000320386">
    <property type="component" value="Chromosome"/>
</dbReference>
<dbReference type="InterPro" id="IPR002105">
    <property type="entry name" value="Dockerin_1_rpt"/>
</dbReference>
<evidence type="ECO:0000313" key="12">
    <source>
        <dbReference type="EMBL" id="QDU70517.1"/>
    </source>
</evidence>
<dbReference type="EC" id="3.2.1.8" evidence="9"/>
<evidence type="ECO:0000256" key="3">
    <source>
        <dbReference type="ARBA" id="ARBA00022651"/>
    </source>
</evidence>
<keyword evidence="7 9" id="KW-0326">Glycosidase</keyword>
<keyword evidence="5 9" id="KW-0378">Hydrolase</keyword>
<dbReference type="Gene3D" id="1.10.1330.10">
    <property type="entry name" value="Dockerin domain"/>
    <property type="match status" value="1"/>
</dbReference>
<dbReference type="Gene3D" id="3.20.20.80">
    <property type="entry name" value="Glycosidases"/>
    <property type="match status" value="1"/>
</dbReference>
<dbReference type="AlphaFoldDB" id="A0A518BUB0"/>
<comment type="similarity">
    <text evidence="2 9">Belongs to the glycosyl hydrolase 10 (cellulase F) family.</text>
</comment>
<evidence type="ECO:0000256" key="9">
    <source>
        <dbReference type="RuleBase" id="RU361174"/>
    </source>
</evidence>
<accession>A0A518BUB0</accession>
<keyword evidence="6 9" id="KW-0119">Carbohydrate metabolism</keyword>
<comment type="catalytic activity">
    <reaction evidence="1 9">
        <text>Endohydrolysis of (1-&gt;4)-beta-D-xylosidic linkages in xylans.</text>
        <dbReference type="EC" id="3.2.1.8"/>
    </reaction>
</comment>
<keyword evidence="13" id="KW-1185">Reference proteome</keyword>
<evidence type="ECO:0000256" key="6">
    <source>
        <dbReference type="ARBA" id="ARBA00023277"/>
    </source>
</evidence>
<dbReference type="KEGG" id="mcad:Pan265_03450"/>
<dbReference type="EMBL" id="CP036280">
    <property type="protein sequence ID" value="QDU70517.1"/>
    <property type="molecule type" value="Genomic_DNA"/>
</dbReference>
<dbReference type="PANTHER" id="PTHR31490">
    <property type="entry name" value="GLYCOSYL HYDROLASE"/>
    <property type="match status" value="1"/>
</dbReference>
<dbReference type="SUPFAM" id="SSF63446">
    <property type="entry name" value="Type I dockerin domain"/>
    <property type="match status" value="1"/>
</dbReference>
<dbReference type="PRINTS" id="PR00134">
    <property type="entry name" value="GLHYDRLASE10"/>
</dbReference>
<dbReference type="GO" id="GO:0031176">
    <property type="term" value="F:endo-1,4-beta-xylanase activity"/>
    <property type="evidence" value="ECO:0007669"/>
    <property type="project" value="UniProtKB-EC"/>
</dbReference>
<feature type="signal peptide" evidence="10">
    <location>
        <begin position="1"/>
        <end position="25"/>
    </location>
</feature>
<keyword evidence="3 12" id="KW-0858">Xylan degradation</keyword>
<gene>
    <name evidence="12" type="primary">xynZ_1</name>
    <name evidence="12" type="ORF">Pan265_03450</name>
</gene>
<feature type="chain" id="PRO_5021804426" description="Beta-xylanase" evidence="10">
    <location>
        <begin position="26"/>
        <end position="811"/>
    </location>
</feature>
<dbReference type="InterPro" id="IPR036439">
    <property type="entry name" value="Dockerin_dom_sf"/>
</dbReference>
<organism evidence="12 13">
    <name type="scientific">Mucisphaera calidilacus</name>
    <dbReference type="NCBI Taxonomy" id="2527982"/>
    <lineage>
        <taxon>Bacteria</taxon>
        <taxon>Pseudomonadati</taxon>
        <taxon>Planctomycetota</taxon>
        <taxon>Phycisphaerae</taxon>
        <taxon>Phycisphaerales</taxon>
        <taxon>Phycisphaeraceae</taxon>
        <taxon>Mucisphaera</taxon>
    </lineage>
</organism>
<dbReference type="InterPro" id="IPR017853">
    <property type="entry name" value="GH"/>
</dbReference>
<dbReference type="InterPro" id="IPR001000">
    <property type="entry name" value="GH10_dom"/>
</dbReference>
<dbReference type="SUPFAM" id="SSF51445">
    <property type="entry name" value="(Trans)glycosidases"/>
    <property type="match status" value="1"/>
</dbReference>
<name>A0A518BUB0_9BACT</name>
<evidence type="ECO:0000259" key="11">
    <source>
        <dbReference type="PROSITE" id="PS51760"/>
    </source>
</evidence>
<feature type="domain" description="GH10" evidence="11">
    <location>
        <begin position="246"/>
        <end position="545"/>
    </location>
</feature>